<dbReference type="InterPro" id="IPR036163">
    <property type="entry name" value="HMA_dom_sf"/>
</dbReference>
<dbReference type="OrthoDB" id="361821at2"/>
<keyword evidence="3" id="KW-1185">Reference proteome</keyword>
<dbReference type="Pfam" id="PF00403">
    <property type="entry name" value="HMA"/>
    <property type="match status" value="1"/>
</dbReference>
<proteinExistence type="predicted"/>
<gene>
    <name evidence="2" type="ORF">SAMN02745152_00241</name>
</gene>
<dbReference type="SUPFAM" id="SSF55008">
    <property type="entry name" value="HMA, heavy metal-associated domain"/>
    <property type="match status" value="1"/>
</dbReference>
<dbReference type="Gene3D" id="3.30.70.100">
    <property type="match status" value="1"/>
</dbReference>
<name>A0A1T4KNJ3_9SPIR</name>
<dbReference type="GeneID" id="303366518"/>
<dbReference type="AlphaFoldDB" id="A0A1T4KNJ3"/>
<accession>A0A1T4KNJ3</accession>
<reference evidence="2 3" key="1">
    <citation type="submission" date="2017-02" db="EMBL/GenBank/DDBJ databases">
        <authorList>
            <person name="Peterson S.W."/>
        </authorList>
    </citation>
    <scope>NUCLEOTIDE SEQUENCE [LARGE SCALE GENOMIC DNA]</scope>
    <source>
        <strain evidence="2 3">ATCC BAA-909</strain>
    </source>
</reference>
<protein>
    <submittedName>
        <fullName evidence="2">Heavy-metal-associated domain-containing protein</fullName>
    </submittedName>
</protein>
<dbReference type="GO" id="GO:0046872">
    <property type="term" value="F:metal ion binding"/>
    <property type="evidence" value="ECO:0007669"/>
    <property type="project" value="InterPro"/>
</dbReference>
<dbReference type="STRING" id="225004.SAMN02745152_00241"/>
<evidence type="ECO:0000313" key="3">
    <source>
        <dbReference type="Proteomes" id="UP000190395"/>
    </source>
</evidence>
<feature type="domain" description="HMA" evidence="1">
    <location>
        <begin position="1"/>
        <end position="65"/>
    </location>
</feature>
<evidence type="ECO:0000313" key="2">
    <source>
        <dbReference type="EMBL" id="SJZ43982.1"/>
    </source>
</evidence>
<dbReference type="RefSeq" id="WP_078929999.1">
    <property type="nucleotide sequence ID" value="NZ_CAMCOW010000012.1"/>
</dbReference>
<dbReference type="Proteomes" id="UP000190395">
    <property type="component" value="Unassembled WGS sequence"/>
</dbReference>
<evidence type="ECO:0000259" key="1">
    <source>
        <dbReference type="PROSITE" id="PS50846"/>
    </source>
</evidence>
<dbReference type="EMBL" id="FUXC01000001">
    <property type="protein sequence ID" value="SJZ43982.1"/>
    <property type="molecule type" value="Genomic_DNA"/>
</dbReference>
<dbReference type="InterPro" id="IPR006121">
    <property type="entry name" value="HMA_dom"/>
</dbReference>
<sequence length="66" mass="6795">MQKKIYVVGMFDADTCAKVEAAVKAVAGVTNCVANADKSQVLVDFEGSAEDAINSAISSTGVEVLN</sequence>
<organism evidence="2 3">
    <name type="scientific">Treponema berlinense</name>
    <dbReference type="NCBI Taxonomy" id="225004"/>
    <lineage>
        <taxon>Bacteria</taxon>
        <taxon>Pseudomonadati</taxon>
        <taxon>Spirochaetota</taxon>
        <taxon>Spirochaetia</taxon>
        <taxon>Spirochaetales</taxon>
        <taxon>Treponemataceae</taxon>
        <taxon>Treponema</taxon>
    </lineage>
</organism>
<dbReference type="PROSITE" id="PS50846">
    <property type="entry name" value="HMA_2"/>
    <property type="match status" value="1"/>
</dbReference>